<sequence>MDYYIAKHLQCCSYSLNFNTASISVRMTVSNTITAELVYFAPPKDGSKPFTHINADPLTGQRPQNWTQEPHEVQIENLRGKEDSVTLDTAGFQFGKEAAKHTSFTNDDEVEREYYPESIELVKRITGASRIVPFDHTIRRRRPGQVDDSPQKRQPVPQVHVDQTPKSSVARVHRHLPASDAPELLKHRFQIINLWRPISVPAYDWPLALCDFRSIDAKNDLEPVTLRYPDRDGETFGVKYNPDHKWKYVKGLTPEEFVLIKCFDSQDDGKTALLTPHTAFPDPSTPSDAPLRESIELRLLVFYD</sequence>
<reference evidence="4" key="1">
    <citation type="submission" date="2024-04" db="EMBL/GenBank/DDBJ databases">
        <authorList>
            <person name="Shaw F."/>
            <person name="Minotto A."/>
        </authorList>
    </citation>
    <scope>NUCLEOTIDE SEQUENCE [LARGE SCALE GENOMIC DNA]</scope>
</reference>
<dbReference type="PANTHER" id="PTHR34598:SF3">
    <property type="entry name" value="OXIDOREDUCTASE AN1597"/>
    <property type="match status" value="1"/>
</dbReference>
<dbReference type="PANTHER" id="PTHR34598">
    <property type="entry name" value="BLL6449 PROTEIN"/>
    <property type="match status" value="1"/>
</dbReference>
<gene>
    <name evidence="3" type="ORF">GFSPODELE1_LOCUS7252</name>
</gene>
<dbReference type="InterPro" id="IPR044053">
    <property type="entry name" value="AsaB-like"/>
</dbReference>
<accession>A0ABP1DN50</accession>
<evidence type="ECO:0000256" key="1">
    <source>
        <dbReference type="ARBA" id="ARBA00023604"/>
    </source>
</evidence>
<protein>
    <recommendedName>
        <fullName evidence="5">Methyltransferase</fullName>
    </recommendedName>
</protein>
<dbReference type="Proteomes" id="UP001497453">
    <property type="component" value="Chromosome 5"/>
</dbReference>
<evidence type="ECO:0000313" key="3">
    <source>
        <dbReference type="EMBL" id="CAL1709241.1"/>
    </source>
</evidence>
<evidence type="ECO:0000313" key="4">
    <source>
        <dbReference type="Proteomes" id="UP001497453"/>
    </source>
</evidence>
<proteinExistence type="inferred from homology"/>
<dbReference type="EMBL" id="OZ037948">
    <property type="protein sequence ID" value="CAL1709241.1"/>
    <property type="molecule type" value="Genomic_DNA"/>
</dbReference>
<evidence type="ECO:0000256" key="2">
    <source>
        <dbReference type="SAM" id="MobiDB-lite"/>
    </source>
</evidence>
<comment type="similarity">
    <text evidence="1">Belongs to the asaB hydroxylase/desaturase family.</text>
</comment>
<organism evidence="3 4">
    <name type="scientific">Somion occarium</name>
    <dbReference type="NCBI Taxonomy" id="3059160"/>
    <lineage>
        <taxon>Eukaryota</taxon>
        <taxon>Fungi</taxon>
        <taxon>Dikarya</taxon>
        <taxon>Basidiomycota</taxon>
        <taxon>Agaricomycotina</taxon>
        <taxon>Agaricomycetes</taxon>
        <taxon>Polyporales</taxon>
        <taxon>Cerrenaceae</taxon>
        <taxon>Somion</taxon>
    </lineage>
</organism>
<feature type="region of interest" description="Disordered" evidence="2">
    <location>
        <begin position="136"/>
        <end position="168"/>
    </location>
</feature>
<dbReference type="NCBIfam" id="NF041278">
    <property type="entry name" value="CmcJ_NvfI_EfuI"/>
    <property type="match status" value="1"/>
</dbReference>
<keyword evidence="4" id="KW-1185">Reference proteome</keyword>
<evidence type="ECO:0008006" key="5">
    <source>
        <dbReference type="Google" id="ProtNLM"/>
    </source>
</evidence>
<name>A0ABP1DN50_9APHY</name>